<keyword evidence="3" id="KW-1185">Reference proteome</keyword>
<reference evidence="2 3" key="1">
    <citation type="submission" date="2017-03" db="EMBL/GenBank/DDBJ databases">
        <title>Whole genome sequence of Micromonospora wenchangensis, isolated from mangrove soil.</title>
        <authorList>
            <person name="Yang H."/>
        </authorList>
    </citation>
    <scope>NUCLEOTIDE SEQUENCE [LARGE SCALE GENOMIC DNA]</scope>
    <source>
        <strain evidence="2 3">CCTCC AA 2012002</strain>
    </source>
</reference>
<proteinExistence type="predicted"/>
<dbReference type="EMBL" id="MZMV01000089">
    <property type="protein sequence ID" value="OWU98138.1"/>
    <property type="molecule type" value="Genomic_DNA"/>
</dbReference>
<dbReference type="RefSeq" id="WP_088647372.1">
    <property type="nucleotide sequence ID" value="NZ_MZMV01000089.1"/>
</dbReference>
<sequence>MTRYRLDQETAERLLSGAVDGATGPVRPLVTLLTAVRAAAAPAELRGEPAAVSAFRAAMAVPAPGTPADGSVHEDTPHRPARRDPAGDQPAHGRGPVSRGW</sequence>
<feature type="region of interest" description="Disordered" evidence="1">
    <location>
        <begin position="61"/>
        <end position="101"/>
    </location>
</feature>
<dbReference type="AlphaFoldDB" id="A0A246RBM2"/>
<evidence type="ECO:0000313" key="3">
    <source>
        <dbReference type="Proteomes" id="UP000197174"/>
    </source>
</evidence>
<comment type="caution">
    <text evidence="2">The sequence shown here is derived from an EMBL/GenBank/DDBJ whole genome shotgun (WGS) entry which is preliminary data.</text>
</comment>
<accession>A0A246RBM2</accession>
<gene>
    <name evidence="2" type="ORF">B5D80_30455</name>
</gene>
<organism evidence="2 3">
    <name type="scientific">Micromonospora wenchangensis</name>
    <dbReference type="NCBI Taxonomy" id="1185415"/>
    <lineage>
        <taxon>Bacteria</taxon>
        <taxon>Bacillati</taxon>
        <taxon>Actinomycetota</taxon>
        <taxon>Actinomycetes</taxon>
        <taxon>Micromonosporales</taxon>
        <taxon>Micromonosporaceae</taxon>
        <taxon>Micromonospora</taxon>
    </lineage>
</organism>
<name>A0A246RBM2_9ACTN</name>
<feature type="compositionally biased region" description="Basic and acidic residues" evidence="1">
    <location>
        <begin position="71"/>
        <end position="86"/>
    </location>
</feature>
<evidence type="ECO:0000313" key="2">
    <source>
        <dbReference type="EMBL" id="OWU98138.1"/>
    </source>
</evidence>
<dbReference type="Proteomes" id="UP000197174">
    <property type="component" value="Unassembled WGS sequence"/>
</dbReference>
<protein>
    <submittedName>
        <fullName evidence="2">Uncharacterized protein</fullName>
    </submittedName>
</protein>
<evidence type="ECO:0000256" key="1">
    <source>
        <dbReference type="SAM" id="MobiDB-lite"/>
    </source>
</evidence>